<dbReference type="RefSeq" id="WP_330437399.1">
    <property type="nucleotide sequence ID" value="NZ_JAZDUF010000013.1"/>
</dbReference>
<dbReference type="CDD" id="cd04301">
    <property type="entry name" value="NAT_SF"/>
    <property type="match status" value="1"/>
</dbReference>
<keyword evidence="2" id="KW-0012">Acyltransferase</keyword>
<evidence type="ECO:0000313" key="4">
    <source>
        <dbReference type="EMBL" id="MEE3853521.1"/>
    </source>
</evidence>
<name>A0ABU7MLS7_9ACTN</name>
<dbReference type="SUPFAM" id="SSF55729">
    <property type="entry name" value="Acyl-CoA N-acyltransferases (Nat)"/>
    <property type="match status" value="1"/>
</dbReference>
<evidence type="ECO:0000259" key="3">
    <source>
        <dbReference type="PROSITE" id="PS51186"/>
    </source>
</evidence>
<proteinExistence type="predicted"/>
<accession>A0ABU7MLS7</accession>
<gene>
    <name evidence="4" type="ORF">VZC37_24520</name>
</gene>
<dbReference type="InterPro" id="IPR000182">
    <property type="entry name" value="GNAT_dom"/>
</dbReference>
<keyword evidence="5" id="KW-1185">Reference proteome</keyword>
<dbReference type="InterPro" id="IPR016181">
    <property type="entry name" value="Acyl_CoA_acyltransferase"/>
</dbReference>
<dbReference type="Gene3D" id="3.40.630.30">
    <property type="match status" value="1"/>
</dbReference>
<dbReference type="Proteomes" id="UP001347146">
    <property type="component" value="Unassembled WGS sequence"/>
</dbReference>
<keyword evidence="1" id="KW-0808">Transferase</keyword>
<evidence type="ECO:0000256" key="2">
    <source>
        <dbReference type="ARBA" id="ARBA00023315"/>
    </source>
</evidence>
<organism evidence="4 5">
    <name type="scientific">Gordonia sesuvii</name>
    <dbReference type="NCBI Taxonomy" id="3116777"/>
    <lineage>
        <taxon>Bacteria</taxon>
        <taxon>Bacillati</taxon>
        <taxon>Actinomycetota</taxon>
        <taxon>Actinomycetes</taxon>
        <taxon>Mycobacteriales</taxon>
        <taxon>Gordoniaceae</taxon>
        <taxon>Gordonia</taxon>
    </lineage>
</organism>
<comment type="caution">
    <text evidence="4">The sequence shown here is derived from an EMBL/GenBank/DDBJ whole genome shotgun (WGS) entry which is preliminary data.</text>
</comment>
<dbReference type="InterPro" id="IPR050832">
    <property type="entry name" value="Bact_Acetyltransf"/>
</dbReference>
<protein>
    <submittedName>
        <fullName evidence="4">GNAT family N-acetyltransferase</fullName>
    </submittedName>
</protein>
<evidence type="ECO:0000313" key="5">
    <source>
        <dbReference type="Proteomes" id="UP001347146"/>
    </source>
</evidence>
<reference evidence="4 5" key="1">
    <citation type="submission" date="2024-01" db="EMBL/GenBank/DDBJ databases">
        <title>Draft genome sequence of Gordonia sp. LSe1-13.</title>
        <authorList>
            <person name="Suphannarot A."/>
            <person name="Mingma R."/>
        </authorList>
    </citation>
    <scope>NUCLEOTIDE SEQUENCE [LARGE SCALE GENOMIC DNA]</scope>
    <source>
        <strain evidence="4 5">LSe1-13</strain>
    </source>
</reference>
<sequence length="163" mass="17288">MTTSDADARLATTADVADLAALLDAFNREYDEPTPGPALLSRRLADLLGTESTFAVVSGSPLAAFGLVTIRTNVWVTGGIALLDELYTVPGKRGRGLGSAIVELAVLEAARRGAGEFEIEVDEPDVDAHRFYARHGFPVRDPATGDRAFVLRKQIGDVTPGAH</sequence>
<dbReference type="PANTHER" id="PTHR43877">
    <property type="entry name" value="AMINOALKYLPHOSPHONATE N-ACETYLTRANSFERASE-RELATED-RELATED"/>
    <property type="match status" value="1"/>
</dbReference>
<dbReference type="EMBL" id="JAZDUF010000013">
    <property type="protein sequence ID" value="MEE3853521.1"/>
    <property type="molecule type" value="Genomic_DNA"/>
</dbReference>
<feature type="domain" description="N-acetyltransferase" evidence="3">
    <location>
        <begin position="6"/>
        <end position="156"/>
    </location>
</feature>
<evidence type="ECO:0000256" key="1">
    <source>
        <dbReference type="ARBA" id="ARBA00022679"/>
    </source>
</evidence>
<dbReference type="PROSITE" id="PS51186">
    <property type="entry name" value="GNAT"/>
    <property type="match status" value="1"/>
</dbReference>
<dbReference type="Pfam" id="PF00583">
    <property type="entry name" value="Acetyltransf_1"/>
    <property type="match status" value="1"/>
</dbReference>